<evidence type="ECO:0000256" key="8">
    <source>
        <dbReference type="ARBA" id="ARBA00045517"/>
    </source>
</evidence>
<evidence type="ECO:0000256" key="10">
    <source>
        <dbReference type="SAM" id="SignalP"/>
    </source>
</evidence>
<dbReference type="RefSeq" id="XP_060048233.1">
    <property type="nucleotide sequence ID" value="XM_060192250.1"/>
</dbReference>
<evidence type="ECO:0000313" key="12">
    <source>
        <dbReference type="RefSeq" id="XP_060048233.1"/>
    </source>
</evidence>
<evidence type="ECO:0000256" key="3">
    <source>
        <dbReference type="ARBA" id="ARBA00022553"/>
    </source>
</evidence>
<keyword evidence="4 10" id="KW-0732">Signal</keyword>
<feature type="compositionally biased region" description="Acidic residues" evidence="9">
    <location>
        <begin position="203"/>
        <end position="212"/>
    </location>
</feature>
<evidence type="ECO:0000256" key="2">
    <source>
        <dbReference type="ARBA" id="ARBA00018940"/>
    </source>
</evidence>
<evidence type="ECO:0000313" key="14">
    <source>
        <dbReference type="RefSeq" id="XP_060048236.1"/>
    </source>
</evidence>
<feature type="chain" id="PRO_5045025557" description="Acrosin-binding protein" evidence="10">
    <location>
        <begin position="26"/>
        <end position="251"/>
    </location>
</feature>
<dbReference type="Proteomes" id="UP001652624">
    <property type="component" value="Chromosome 6"/>
</dbReference>
<accession>A0ABM3XHE6</accession>
<comment type="subcellular location">
    <subcellularLocation>
        <location evidence="1">Cytoplasmic vesicle</location>
        <location evidence="1">Secretory vesicle</location>
        <location evidence="1">Acrosome</location>
    </subcellularLocation>
</comment>
<dbReference type="Pfam" id="PF07222">
    <property type="entry name" value="PBP_sp32"/>
    <property type="match status" value="1"/>
</dbReference>
<feature type="region of interest" description="Disordered" evidence="9">
    <location>
        <begin position="197"/>
        <end position="251"/>
    </location>
</feature>
<dbReference type="PANTHER" id="PTHR21362">
    <property type="entry name" value="ACROSIN-BINDING PROTEIN"/>
    <property type="match status" value="1"/>
</dbReference>
<keyword evidence="11" id="KW-1185">Reference proteome</keyword>
<reference evidence="12 13" key="1">
    <citation type="submission" date="2025-05" db="UniProtKB">
        <authorList>
            <consortium name="RefSeq"/>
        </authorList>
    </citation>
    <scope>IDENTIFICATION</scope>
</reference>
<sequence length="251" mass="27953">MGNLVTGSLLSFSVALLLPQAPAAAQDLTLESHLGSPLSLIEYHHFFELLTPTWKAETICRHRFNYGCLNPSLLQLDRQENHGLVPDGVVCSDIPYAPMFESFCQFAQFRCTNKIFYAKRVPCVQHTSSLSPNTLQEVDSALEGSANTMTTPVATHTRASTITEGQTFQPRPELLYKNVGKLLQSFLSLGGGLLRQEQKQEEGLEQEEEEEEQGKQELNEAISPQMPRFTENRNSGSQTQDMETSQQTDSA</sequence>
<keyword evidence="3" id="KW-0597">Phosphoprotein</keyword>
<dbReference type="PANTHER" id="PTHR21362:SF1">
    <property type="entry name" value="ACROSIN-BINDING PROTEIN"/>
    <property type="match status" value="1"/>
</dbReference>
<evidence type="ECO:0000256" key="1">
    <source>
        <dbReference type="ARBA" id="ARBA00004218"/>
    </source>
</evidence>
<evidence type="ECO:0000256" key="9">
    <source>
        <dbReference type="SAM" id="MobiDB-lite"/>
    </source>
</evidence>
<evidence type="ECO:0000256" key="6">
    <source>
        <dbReference type="ARBA" id="ARBA00032734"/>
    </source>
</evidence>
<evidence type="ECO:0000256" key="7">
    <source>
        <dbReference type="ARBA" id="ARBA00033453"/>
    </source>
</evidence>
<dbReference type="GeneID" id="103116757"/>
<feature type="signal peptide" evidence="10">
    <location>
        <begin position="1"/>
        <end position="25"/>
    </location>
</feature>
<gene>
    <name evidence="12 13 14" type="primary">LOC103116757</name>
</gene>
<evidence type="ECO:0000313" key="11">
    <source>
        <dbReference type="Proteomes" id="UP001652624"/>
    </source>
</evidence>
<organism evidence="11 13">
    <name type="scientific">Erinaceus europaeus</name>
    <name type="common">Western European hedgehog</name>
    <dbReference type="NCBI Taxonomy" id="9365"/>
    <lineage>
        <taxon>Eukaryota</taxon>
        <taxon>Metazoa</taxon>
        <taxon>Chordata</taxon>
        <taxon>Craniata</taxon>
        <taxon>Vertebrata</taxon>
        <taxon>Euteleostomi</taxon>
        <taxon>Mammalia</taxon>
        <taxon>Eutheria</taxon>
        <taxon>Laurasiatheria</taxon>
        <taxon>Eulipotyphla</taxon>
        <taxon>Erinaceidae</taxon>
        <taxon>Erinaceinae</taxon>
        <taxon>Erinaceus</taxon>
    </lineage>
</organism>
<dbReference type="RefSeq" id="XP_060048236.1">
    <property type="nucleotide sequence ID" value="XM_060192253.1"/>
</dbReference>
<evidence type="ECO:0000256" key="5">
    <source>
        <dbReference type="ARBA" id="ARBA00023329"/>
    </source>
</evidence>
<evidence type="ECO:0000313" key="13">
    <source>
        <dbReference type="RefSeq" id="XP_060048235.1"/>
    </source>
</evidence>
<dbReference type="RefSeq" id="XP_060048235.1">
    <property type="nucleotide sequence ID" value="XM_060192252.1"/>
</dbReference>
<proteinExistence type="predicted"/>
<protein>
    <recommendedName>
        <fullName evidence="2">Acrosin-binding protein</fullName>
    </recommendedName>
    <alternativeName>
        <fullName evidence="6">Acrosin-binding protein, 60 kDa form</fullName>
    </alternativeName>
    <alternativeName>
        <fullName evidence="7">Proacrosin-binding protein sp32</fullName>
    </alternativeName>
</protein>
<evidence type="ECO:0000256" key="4">
    <source>
        <dbReference type="ARBA" id="ARBA00022729"/>
    </source>
</evidence>
<comment type="function">
    <text evidence="8">Acrosomal protein that maintains proacrosin (pro-ACR) as an enzymatically inactive zymogen in the acrosome. Involved also in the acrosome formation.</text>
</comment>
<feature type="compositionally biased region" description="Polar residues" evidence="9">
    <location>
        <begin position="232"/>
        <end position="251"/>
    </location>
</feature>
<dbReference type="InterPro" id="IPR009865">
    <property type="entry name" value="Proacrosin-bd"/>
</dbReference>
<keyword evidence="5" id="KW-0968">Cytoplasmic vesicle</keyword>
<name>A0ABM3XHE6_ERIEU</name>